<protein>
    <recommendedName>
        <fullName evidence="7">Deoxycytidine triphosphate deaminase</fullName>
    </recommendedName>
</protein>
<proteinExistence type="predicted"/>
<dbReference type="Gene3D" id="2.70.40.10">
    <property type="match status" value="1"/>
</dbReference>
<sequence>MAFWSSQKLEAHLARLTDNPDPGMVDCNALTLRVGPEYYVTPGLEHPSPRTHTKQPLDIGQGMTIPPGQFAFLLTEEKITIPPEVMGFISVKATYKLKGLVNVSGFHVDPGWSGRLIFTVFNAGPSTIHLERRLPVFLLWIADLDAPSEKRKRAPGHEGIPPAIISTITGVVDSIYALEKRVEKNIADVSVKQDAEIKKIANKQDDFRDEVVELKERQNKILLGFGIAAVVAGAIVGAGVKMLGDRLFPAAPVAITAPPPATGRTDDEQATPAARNGVAPVVPRPPERNAADSRDKTDN</sequence>
<reference evidence="5 6" key="1">
    <citation type="submission" date="2020-03" db="EMBL/GenBank/DDBJ databases">
        <title>Roseomonas selenitidurans sp. nov. isolated from soil.</title>
        <authorList>
            <person name="Liu H."/>
        </authorList>
    </citation>
    <scope>NUCLEOTIDE SEQUENCE [LARGE SCALE GENOMIC DNA]</scope>
    <source>
        <strain evidence="5 6">JCM 15073</strain>
    </source>
</reference>
<keyword evidence="2" id="KW-0546">Nucleotide metabolism</keyword>
<evidence type="ECO:0000313" key="6">
    <source>
        <dbReference type="Proteomes" id="UP000765160"/>
    </source>
</evidence>
<evidence type="ECO:0000256" key="4">
    <source>
        <dbReference type="SAM" id="Phobius"/>
    </source>
</evidence>
<dbReference type="Proteomes" id="UP000765160">
    <property type="component" value="Unassembled WGS sequence"/>
</dbReference>
<keyword evidence="1" id="KW-0378">Hydrolase</keyword>
<dbReference type="CDD" id="cd07557">
    <property type="entry name" value="trimeric_dUTPase"/>
    <property type="match status" value="1"/>
</dbReference>
<keyword evidence="4" id="KW-0812">Transmembrane</keyword>
<keyword evidence="6" id="KW-1185">Reference proteome</keyword>
<dbReference type="EMBL" id="JAAVTX010000010">
    <property type="protein sequence ID" value="NKE48585.1"/>
    <property type="molecule type" value="Genomic_DNA"/>
</dbReference>
<dbReference type="InterPro" id="IPR036157">
    <property type="entry name" value="dUTPase-like_sf"/>
</dbReference>
<comment type="caution">
    <text evidence="5">The sequence shown here is derived from an EMBL/GenBank/DDBJ whole genome shotgun (WGS) entry which is preliminary data.</text>
</comment>
<feature type="transmembrane region" description="Helical" evidence="4">
    <location>
        <begin position="221"/>
        <end position="240"/>
    </location>
</feature>
<keyword evidence="4" id="KW-0472">Membrane</keyword>
<gene>
    <name evidence="5" type="ORF">HB662_27705</name>
</gene>
<dbReference type="RefSeq" id="WP_168055101.1">
    <property type="nucleotide sequence ID" value="NZ_JAATJR010000010.1"/>
</dbReference>
<evidence type="ECO:0000256" key="1">
    <source>
        <dbReference type="ARBA" id="ARBA00022801"/>
    </source>
</evidence>
<keyword evidence="4" id="KW-1133">Transmembrane helix</keyword>
<evidence type="ECO:0000256" key="3">
    <source>
        <dbReference type="SAM" id="MobiDB-lite"/>
    </source>
</evidence>
<dbReference type="SUPFAM" id="SSF51283">
    <property type="entry name" value="dUTPase-like"/>
    <property type="match status" value="1"/>
</dbReference>
<name>A0ABX1F8D8_9PROT</name>
<accession>A0ABX1F8D8</accession>
<feature type="compositionally biased region" description="Basic and acidic residues" evidence="3">
    <location>
        <begin position="285"/>
        <end position="299"/>
    </location>
</feature>
<dbReference type="Pfam" id="PF22769">
    <property type="entry name" value="DCD"/>
    <property type="match status" value="1"/>
</dbReference>
<dbReference type="InterPro" id="IPR033704">
    <property type="entry name" value="dUTPase_trimeric"/>
</dbReference>
<evidence type="ECO:0000313" key="5">
    <source>
        <dbReference type="EMBL" id="NKE48585.1"/>
    </source>
</evidence>
<organism evidence="5 6">
    <name type="scientific">Falsiroseomonas frigidaquae</name>
    <dbReference type="NCBI Taxonomy" id="487318"/>
    <lineage>
        <taxon>Bacteria</taxon>
        <taxon>Pseudomonadati</taxon>
        <taxon>Pseudomonadota</taxon>
        <taxon>Alphaproteobacteria</taxon>
        <taxon>Acetobacterales</taxon>
        <taxon>Roseomonadaceae</taxon>
        <taxon>Falsiroseomonas</taxon>
    </lineage>
</organism>
<evidence type="ECO:0008006" key="7">
    <source>
        <dbReference type="Google" id="ProtNLM"/>
    </source>
</evidence>
<evidence type="ECO:0000256" key="2">
    <source>
        <dbReference type="ARBA" id="ARBA00023080"/>
    </source>
</evidence>
<dbReference type="InterPro" id="IPR011962">
    <property type="entry name" value="dCTP_deaminase"/>
</dbReference>
<feature type="region of interest" description="Disordered" evidence="3">
    <location>
        <begin position="258"/>
        <end position="299"/>
    </location>
</feature>